<dbReference type="Pfam" id="PF10974">
    <property type="entry name" value="DUF2804"/>
    <property type="match status" value="1"/>
</dbReference>
<accession>A0A1H0CXL5</accession>
<evidence type="ECO:0000313" key="1">
    <source>
        <dbReference type="EMBL" id="SDN62619.1"/>
    </source>
</evidence>
<dbReference type="EMBL" id="FNID01000025">
    <property type="protein sequence ID" value="SDN62619.1"/>
    <property type="molecule type" value="Genomic_DNA"/>
</dbReference>
<dbReference type="InterPro" id="IPR021243">
    <property type="entry name" value="DUF2804"/>
</dbReference>
<evidence type="ECO:0000313" key="2">
    <source>
        <dbReference type="Proteomes" id="UP000199182"/>
    </source>
</evidence>
<dbReference type="PANTHER" id="PTHR35868:SF3">
    <property type="entry name" value="DUF2804 DOMAIN-CONTAINING PROTEIN"/>
    <property type="match status" value="1"/>
</dbReference>
<dbReference type="AlphaFoldDB" id="A0A1H0CXL5"/>
<dbReference type="OrthoDB" id="9762066at2"/>
<keyword evidence="2" id="KW-1185">Reference proteome</keyword>
<dbReference type="STRING" id="258515.SAMN05192585_12536"/>
<name>A0A1H0CXL5_9FIRM</name>
<dbReference type="PANTHER" id="PTHR35868">
    <property type="entry name" value="DUF2804 DOMAIN-CONTAINING PROTEIN-RELATED"/>
    <property type="match status" value="1"/>
</dbReference>
<protein>
    <recommendedName>
        <fullName evidence="3">DUF2804 domain-containing protein</fullName>
    </recommendedName>
</protein>
<sequence>MQTEITSAGPLLNEKGILNVRGYAKKLLPEYSRNSIKAGKLRIKEWDYYLITNNHYAVALTVADNGYMGLASASLLEFDTAKHHTATVLTAFPMGKLRMPETSKTGNVLFEHKKCHISFEITPEGRYLSCSFKDFKNGSPFTADFKLTEEPEESMVIATPFAKKKTAFYYNQKINCMRAAGKAEFEGKTYTFSPDTSFGTLDWGRGVWTYSNTWYWGSASGQLNGVPFGFNLGYGFGDTSAASENMLFYGGKAHKLDQVLFNIPKDGTGQDDFLSTWTFGSSDGRFLMTFSPILDRASCTNLLLLCSDQHQVFGRFSGTAVLDDGRTIKLQNFLGFAEKVKNRW</sequence>
<dbReference type="RefSeq" id="WP_092641376.1">
    <property type="nucleotide sequence ID" value="NZ_FNID01000025.1"/>
</dbReference>
<proteinExistence type="predicted"/>
<reference evidence="1 2" key="1">
    <citation type="submission" date="2016-10" db="EMBL/GenBank/DDBJ databases">
        <authorList>
            <person name="de Groot N.N."/>
        </authorList>
    </citation>
    <scope>NUCLEOTIDE SEQUENCE [LARGE SCALE GENOMIC DNA]</scope>
    <source>
        <strain evidence="1 2">CGMCC 1.5012</strain>
    </source>
</reference>
<gene>
    <name evidence="1" type="ORF">SAMN05192585_12536</name>
</gene>
<organism evidence="1 2">
    <name type="scientific">Acetanaerobacterium elongatum</name>
    <dbReference type="NCBI Taxonomy" id="258515"/>
    <lineage>
        <taxon>Bacteria</taxon>
        <taxon>Bacillati</taxon>
        <taxon>Bacillota</taxon>
        <taxon>Clostridia</taxon>
        <taxon>Eubacteriales</taxon>
        <taxon>Oscillospiraceae</taxon>
        <taxon>Acetanaerobacterium</taxon>
    </lineage>
</organism>
<dbReference type="Proteomes" id="UP000199182">
    <property type="component" value="Unassembled WGS sequence"/>
</dbReference>
<evidence type="ECO:0008006" key="3">
    <source>
        <dbReference type="Google" id="ProtNLM"/>
    </source>
</evidence>